<accession>A0AAV6SNB3</accession>
<comment type="caution">
    <text evidence="1">The sequence shown here is derived from an EMBL/GenBank/DDBJ whole genome shotgun (WGS) entry which is preliminary data.</text>
</comment>
<gene>
    <name evidence="1" type="ORF">JOB18_046700</name>
</gene>
<reference evidence="1 2" key="1">
    <citation type="journal article" date="2021" name="Sci. Rep.">
        <title>Chromosome anchoring in Senegalese sole (Solea senegalensis) reveals sex-associated markers and genome rearrangements in flatfish.</title>
        <authorList>
            <person name="Guerrero-Cozar I."/>
            <person name="Gomez-Garrido J."/>
            <person name="Berbel C."/>
            <person name="Martinez-Blanch J.F."/>
            <person name="Alioto T."/>
            <person name="Claros M.G."/>
            <person name="Gagnaire P.A."/>
            <person name="Manchado M."/>
        </authorList>
    </citation>
    <scope>NUCLEOTIDE SEQUENCE [LARGE SCALE GENOMIC DNA]</scope>
    <source>
        <strain evidence="1">Sse05_10M</strain>
    </source>
</reference>
<proteinExistence type="predicted"/>
<evidence type="ECO:0000313" key="2">
    <source>
        <dbReference type="Proteomes" id="UP000693946"/>
    </source>
</evidence>
<dbReference type="AlphaFoldDB" id="A0AAV6SNB3"/>
<organism evidence="1 2">
    <name type="scientific">Solea senegalensis</name>
    <name type="common">Senegalese sole</name>
    <dbReference type="NCBI Taxonomy" id="28829"/>
    <lineage>
        <taxon>Eukaryota</taxon>
        <taxon>Metazoa</taxon>
        <taxon>Chordata</taxon>
        <taxon>Craniata</taxon>
        <taxon>Vertebrata</taxon>
        <taxon>Euteleostomi</taxon>
        <taxon>Actinopterygii</taxon>
        <taxon>Neopterygii</taxon>
        <taxon>Teleostei</taxon>
        <taxon>Neoteleostei</taxon>
        <taxon>Acanthomorphata</taxon>
        <taxon>Carangaria</taxon>
        <taxon>Pleuronectiformes</taxon>
        <taxon>Pleuronectoidei</taxon>
        <taxon>Soleidae</taxon>
        <taxon>Solea</taxon>
    </lineage>
</organism>
<keyword evidence="2" id="KW-1185">Reference proteome</keyword>
<dbReference type="Proteomes" id="UP000693946">
    <property type="component" value="Linkage Group LG12"/>
</dbReference>
<evidence type="ECO:0000313" key="1">
    <source>
        <dbReference type="EMBL" id="KAG7518886.1"/>
    </source>
</evidence>
<name>A0AAV6SNB3_SOLSE</name>
<dbReference type="EMBL" id="JAGKHQ010000004">
    <property type="protein sequence ID" value="KAG7518886.1"/>
    <property type="molecule type" value="Genomic_DNA"/>
</dbReference>
<sequence length="112" mass="12879">MTRLNVISCRRRRAFVSSRDKVETNVDLRGRRLAVEDNSPRLRRSESPSERTCLRNLQEIGVNYETLQVSSSSCDVSLMERRHNITQHQSCVLRILSVRVSLTECERVSAAC</sequence>
<protein>
    <submittedName>
        <fullName evidence="1">Uncharacterized protein</fullName>
    </submittedName>
</protein>